<dbReference type="PANTHER" id="PTHR33540:SF2">
    <property type="entry name" value="TRNA THREONYLCARBAMOYLADENOSINE BIOSYNTHESIS PROTEIN TSAE"/>
    <property type="match status" value="1"/>
</dbReference>
<keyword evidence="9" id="KW-0460">Magnesium</keyword>
<dbReference type="Gene3D" id="3.40.50.300">
    <property type="entry name" value="P-loop containing nucleotide triphosphate hydrolases"/>
    <property type="match status" value="1"/>
</dbReference>
<dbReference type="SUPFAM" id="SSF52540">
    <property type="entry name" value="P-loop containing nucleoside triphosphate hydrolases"/>
    <property type="match status" value="1"/>
</dbReference>
<comment type="subcellular location">
    <subcellularLocation>
        <location evidence="1">Cytoplasm</location>
    </subcellularLocation>
</comment>
<dbReference type="AlphaFoldDB" id="A0AAJ1U663"/>
<evidence type="ECO:0000256" key="6">
    <source>
        <dbReference type="ARBA" id="ARBA00022723"/>
    </source>
</evidence>
<proteinExistence type="inferred from homology"/>
<gene>
    <name evidence="11" type="primary">tsaE</name>
    <name evidence="11" type="ORF">NOI20_09425</name>
</gene>
<evidence type="ECO:0000256" key="10">
    <source>
        <dbReference type="ARBA" id="ARBA00032441"/>
    </source>
</evidence>
<dbReference type="PANTHER" id="PTHR33540">
    <property type="entry name" value="TRNA THREONYLCARBAMOYLADENOSINE BIOSYNTHESIS PROTEIN TSAE"/>
    <property type="match status" value="1"/>
</dbReference>
<sequence length="157" mass="17161">MLVPPVQIPLASPEETAALAVRLGGVLRIGDALLLSGGIGAGKTHFARALIQSLLAHSEDVPSPTFTLVQEYEGVNGPIWHCDLYRLSGPDDIYELGLDEAFRDAICIIEWPDRLGPLAPETALSLSFTDANKDDSRDLTLEWRDPSWTARLEKVLK</sequence>
<keyword evidence="5" id="KW-0819">tRNA processing</keyword>
<evidence type="ECO:0000256" key="4">
    <source>
        <dbReference type="ARBA" id="ARBA00022490"/>
    </source>
</evidence>
<keyword evidence="7" id="KW-0547">Nucleotide-binding</keyword>
<name>A0AAJ1U663_9RHOB</name>
<accession>A0AAJ1U663</accession>
<evidence type="ECO:0000256" key="5">
    <source>
        <dbReference type="ARBA" id="ARBA00022694"/>
    </source>
</evidence>
<evidence type="ECO:0000256" key="1">
    <source>
        <dbReference type="ARBA" id="ARBA00004496"/>
    </source>
</evidence>
<dbReference type="EMBL" id="JANFFA010000002">
    <property type="protein sequence ID" value="MDQ2094330.1"/>
    <property type="molecule type" value="Genomic_DNA"/>
</dbReference>
<evidence type="ECO:0000256" key="3">
    <source>
        <dbReference type="ARBA" id="ARBA00019010"/>
    </source>
</evidence>
<comment type="caution">
    <text evidence="11">The sequence shown here is derived from an EMBL/GenBank/DDBJ whole genome shotgun (WGS) entry which is preliminary data.</text>
</comment>
<evidence type="ECO:0000256" key="2">
    <source>
        <dbReference type="ARBA" id="ARBA00007599"/>
    </source>
</evidence>
<dbReference type="NCBIfam" id="TIGR00150">
    <property type="entry name" value="T6A_YjeE"/>
    <property type="match status" value="1"/>
</dbReference>
<comment type="similarity">
    <text evidence="2">Belongs to the TsaE family.</text>
</comment>
<evidence type="ECO:0000256" key="7">
    <source>
        <dbReference type="ARBA" id="ARBA00022741"/>
    </source>
</evidence>
<keyword evidence="4" id="KW-0963">Cytoplasm</keyword>
<keyword evidence="6" id="KW-0479">Metal-binding</keyword>
<dbReference type="GO" id="GO:0002949">
    <property type="term" value="P:tRNA threonylcarbamoyladenosine modification"/>
    <property type="evidence" value="ECO:0007669"/>
    <property type="project" value="InterPro"/>
</dbReference>
<dbReference type="Proteomes" id="UP001227162">
    <property type="component" value="Unassembled WGS sequence"/>
</dbReference>
<evidence type="ECO:0000313" key="11">
    <source>
        <dbReference type="EMBL" id="MDQ2094330.1"/>
    </source>
</evidence>
<evidence type="ECO:0000256" key="8">
    <source>
        <dbReference type="ARBA" id="ARBA00022840"/>
    </source>
</evidence>
<evidence type="ECO:0000313" key="12">
    <source>
        <dbReference type="Proteomes" id="UP001227162"/>
    </source>
</evidence>
<protein>
    <recommendedName>
        <fullName evidence="3">tRNA threonylcarbamoyladenosine biosynthesis protein TsaE</fullName>
    </recommendedName>
    <alternativeName>
        <fullName evidence="10">t(6)A37 threonylcarbamoyladenosine biosynthesis protein TsaE</fullName>
    </alternativeName>
</protein>
<dbReference type="GO" id="GO:0046872">
    <property type="term" value="F:metal ion binding"/>
    <property type="evidence" value="ECO:0007669"/>
    <property type="project" value="UniProtKB-KW"/>
</dbReference>
<keyword evidence="12" id="KW-1185">Reference proteome</keyword>
<reference evidence="11" key="1">
    <citation type="submission" date="2022-07" db="EMBL/GenBank/DDBJ databases">
        <authorList>
            <person name="Otstavnykh N."/>
            <person name="Isaeva M."/>
            <person name="Bystritskaya E."/>
        </authorList>
    </citation>
    <scope>NUCLEOTIDE SEQUENCE</scope>
    <source>
        <strain evidence="11">10Alg 79</strain>
    </source>
</reference>
<evidence type="ECO:0000256" key="9">
    <source>
        <dbReference type="ARBA" id="ARBA00022842"/>
    </source>
</evidence>
<dbReference type="GO" id="GO:0005524">
    <property type="term" value="F:ATP binding"/>
    <property type="evidence" value="ECO:0007669"/>
    <property type="project" value="UniProtKB-KW"/>
</dbReference>
<dbReference type="InterPro" id="IPR027417">
    <property type="entry name" value="P-loop_NTPase"/>
</dbReference>
<dbReference type="GO" id="GO:0005737">
    <property type="term" value="C:cytoplasm"/>
    <property type="evidence" value="ECO:0007669"/>
    <property type="project" value="UniProtKB-SubCell"/>
</dbReference>
<dbReference type="InterPro" id="IPR003442">
    <property type="entry name" value="T6A_TsaE"/>
</dbReference>
<dbReference type="Pfam" id="PF02367">
    <property type="entry name" value="TsaE"/>
    <property type="match status" value="1"/>
</dbReference>
<keyword evidence="8" id="KW-0067">ATP-binding</keyword>
<dbReference type="RefSeq" id="WP_317625932.1">
    <property type="nucleotide sequence ID" value="NZ_JANFFA010000002.1"/>
</dbReference>
<reference evidence="11" key="2">
    <citation type="submission" date="2023-04" db="EMBL/GenBank/DDBJ databases">
        <title>'Rhodoalgimonas zhirmunskyi' gen. nov., isolated from a red alga.</title>
        <authorList>
            <person name="Nedashkovskaya O.I."/>
            <person name="Otstavnykh N.Y."/>
            <person name="Bystritskaya E.P."/>
            <person name="Balabanova L.A."/>
            <person name="Isaeva M.P."/>
        </authorList>
    </citation>
    <scope>NUCLEOTIDE SEQUENCE</scope>
    <source>
        <strain evidence="11">10Alg 79</strain>
    </source>
</reference>
<organism evidence="11 12">
    <name type="scientific">Rhodalgimonas zhirmunskyi</name>
    <dbReference type="NCBI Taxonomy" id="2964767"/>
    <lineage>
        <taxon>Bacteria</taxon>
        <taxon>Pseudomonadati</taxon>
        <taxon>Pseudomonadota</taxon>
        <taxon>Alphaproteobacteria</taxon>
        <taxon>Rhodobacterales</taxon>
        <taxon>Roseobacteraceae</taxon>
        <taxon>Rhodalgimonas</taxon>
    </lineage>
</organism>